<dbReference type="OrthoDB" id="9804157at2"/>
<evidence type="ECO:0000313" key="2">
    <source>
        <dbReference type="EMBL" id="BAU23896.1"/>
    </source>
</evidence>
<dbReference type="GO" id="GO:0005506">
    <property type="term" value="F:iron ion binding"/>
    <property type="evidence" value="ECO:0007669"/>
    <property type="project" value="InterPro"/>
</dbReference>
<evidence type="ECO:0000313" key="3">
    <source>
        <dbReference type="Proteomes" id="UP000068196"/>
    </source>
</evidence>
<evidence type="ECO:0000259" key="1">
    <source>
        <dbReference type="Pfam" id="PF01592"/>
    </source>
</evidence>
<dbReference type="InterPro" id="IPR002871">
    <property type="entry name" value="NIF_FeS_clus_asmbl_NifU_N"/>
</dbReference>
<protein>
    <submittedName>
        <fullName evidence="2">FeS cluster assembly scaffold IscU</fullName>
    </submittedName>
</protein>
<proteinExistence type="predicted"/>
<dbReference type="Pfam" id="PF01592">
    <property type="entry name" value="NifU_N"/>
    <property type="match status" value="1"/>
</dbReference>
<dbReference type="GO" id="GO:0051536">
    <property type="term" value="F:iron-sulfur cluster binding"/>
    <property type="evidence" value="ECO:0007669"/>
    <property type="project" value="InterPro"/>
</dbReference>
<dbReference type="RefSeq" id="WP_068515637.1">
    <property type="nucleotide sequence ID" value="NZ_AP014945.1"/>
</dbReference>
<accession>A0A0U5AWW9</accession>
<feature type="domain" description="NIF system FeS cluster assembly NifU N-terminal" evidence="1">
    <location>
        <begin position="5"/>
        <end position="125"/>
    </location>
</feature>
<dbReference type="CDD" id="cd06664">
    <property type="entry name" value="IscU_like"/>
    <property type="match status" value="1"/>
</dbReference>
<reference evidence="3" key="2">
    <citation type="journal article" date="2016" name="Int. J. Syst. Evol. Microbiol.">
        <title>Caldimicrobium thiodismutans sp. nov., a sulfur-disproportionating bacterium isolated from a hot spring.</title>
        <authorList>
            <person name="Kojima H."/>
            <person name="Umezawa K."/>
            <person name="Fukui M."/>
        </authorList>
    </citation>
    <scope>NUCLEOTIDE SEQUENCE [LARGE SCALE GENOMIC DNA]</scope>
    <source>
        <strain evidence="3">TF1</strain>
    </source>
</reference>
<dbReference type="PANTHER" id="PTHR10093">
    <property type="entry name" value="IRON-SULFUR CLUSTER ASSEMBLY ENZYME NIFU HOMOLOG"/>
    <property type="match status" value="1"/>
</dbReference>
<dbReference type="GO" id="GO:0016226">
    <property type="term" value="P:iron-sulfur cluster assembly"/>
    <property type="evidence" value="ECO:0007669"/>
    <property type="project" value="InterPro"/>
</dbReference>
<keyword evidence="3" id="KW-1185">Reference proteome</keyword>
<name>A0A0U5AWW9_9BACT</name>
<gene>
    <name evidence="2" type="ORF">THC_1531</name>
</gene>
<organism evidence="2 3">
    <name type="scientific">Caldimicrobium thiodismutans</name>
    <dbReference type="NCBI Taxonomy" id="1653476"/>
    <lineage>
        <taxon>Bacteria</taxon>
        <taxon>Pseudomonadati</taxon>
        <taxon>Thermodesulfobacteriota</taxon>
        <taxon>Thermodesulfobacteria</taxon>
        <taxon>Thermodesulfobacteriales</taxon>
        <taxon>Thermodesulfobacteriaceae</taxon>
        <taxon>Caldimicrobium</taxon>
    </lineage>
</organism>
<sequence length="131" mass="14631">MAKYYGKKVLQEFLNPKNIGEIPDADIIITEENPVCTADSPPSPCLLRLYLKREGNIIKDAKFKVQGCVAAIAFLSKLTEKLKGKTIDEILKLERDFLLEELESGIPENKLSCPILNVDTLKKALLSQKIS</sequence>
<reference evidence="2 3" key="1">
    <citation type="journal article" date="2016" name="Int. J. Syst. Evol. Microbiol.">
        <title>Caldimicrobium thiodismutans sp. nov., a sulfur-disproportionating bacterium isolated from a hot spring, and emended description of the genus Caldimicrobium.</title>
        <authorList>
            <person name="Kojima H."/>
            <person name="Umezawa K."/>
            <person name="Fukui M."/>
        </authorList>
    </citation>
    <scope>NUCLEOTIDE SEQUENCE [LARGE SCALE GENOMIC DNA]</scope>
    <source>
        <strain evidence="2 3">TF1</strain>
    </source>
</reference>
<dbReference type="SUPFAM" id="SSF82649">
    <property type="entry name" value="SufE/NifU"/>
    <property type="match status" value="1"/>
</dbReference>
<dbReference type="AlphaFoldDB" id="A0A0U5AWW9"/>
<dbReference type="Gene3D" id="3.90.1010.10">
    <property type="match status" value="1"/>
</dbReference>
<dbReference type="STRING" id="1653476.THC_1531"/>
<dbReference type="Proteomes" id="UP000068196">
    <property type="component" value="Chromosome"/>
</dbReference>
<dbReference type="KEGG" id="cthi:THC_1531"/>
<dbReference type="EMBL" id="AP014945">
    <property type="protein sequence ID" value="BAU23896.1"/>
    <property type="molecule type" value="Genomic_DNA"/>
</dbReference>